<proteinExistence type="predicted"/>
<organism evidence="1 2">
    <name type="scientific">Butyrivibrio fibrisolvens</name>
    <dbReference type="NCBI Taxonomy" id="831"/>
    <lineage>
        <taxon>Bacteria</taxon>
        <taxon>Bacillati</taxon>
        <taxon>Bacillota</taxon>
        <taxon>Clostridia</taxon>
        <taxon>Lachnospirales</taxon>
        <taxon>Lachnospiraceae</taxon>
        <taxon>Butyrivibrio</taxon>
    </lineage>
</organism>
<dbReference type="Proteomes" id="UP000182584">
    <property type="component" value="Unassembled WGS sequence"/>
</dbReference>
<gene>
    <name evidence="1" type="ORF">SAMN04487884_10135</name>
</gene>
<sequence>MAGDNGELTWDQTKLAEYFTACQEKYNTFLSMSDTLILKFKAFV</sequence>
<dbReference type="AlphaFoldDB" id="A0A1H9KFX4"/>
<evidence type="ECO:0000313" key="1">
    <source>
        <dbReference type="EMBL" id="SEQ97743.1"/>
    </source>
</evidence>
<name>A0A1H9KFX4_BUTFI</name>
<feature type="non-terminal residue" evidence="1">
    <location>
        <position position="44"/>
    </location>
</feature>
<evidence type="ECO:0000313" key="2">
    <source>
        <dbReference type="Proteomes" id="UP000182584"/>
    </source>
</evidence>
<dbReference type="EMBL" id="FOGJ01000001">
    <property type="protein sequence ID" value="SEQ97743.1"/>
    <property type="molecule type" value="Genomic_DNA"/>
</dbReference>
<protein>
    <submittedName>
        <fullName evidence="1">Uncharacterized protein</fullName>
    </submittedName>
</protein>
<accession>A0A1H9KFX4</accession>
<reference evidence="1 2" key="1">
    <citation type="submission" date="2016-10" db="EMBL/GenBank/DDBJ databases">
        <authorList>
            <person name="de Groot N.N."/>
        </authorList>
    </citation>
    <scope>NUCLEOTIDE SEQUENCE [LARGE SCALE GENOMIC DNA]</scope>
    <source>
        <strain evidence="1 2">AR40</strain>
    </source>
</reference>